<dbReference type="EMBL" id="JAJUOS010000001">
    <property type="protein sequence ID" value="MCE5972323.1"/>
    <property type="molecule type" value="Genomic_DNA"/>
</dbReference>
<name>A0ABS8YS90_9RHOB</name>
<gene>
    <name evidence="1" type="ORF">LZA78_02300</name>
</gene>
<evidence type="ECO:0000313" key="2">
    <source>
        <dbReference type="Proteomes" id="UP001521181"/>
    </source>
</evidence>
<evidence type="ECO:0008006" key="3">
    <source>
        <dbReference type="Google" id="ProtNLM"/>
    </source>
</evidence>
<organism evidence="1 2">
    <name type="scientific">Rhodobacter flavimaris</name>
    <dbReference type="NCBI Taxonomy" id="2907145"/>
    <lineage>
        <taxon>Bacteria</taxon>
        <taxon>Pseudomonadati</taxon>
        <taxon>Pseudomonadota</taxon>
        <taxon>Alphaproteobacteria</taxon>
        <taxon>Rhodobacterales</taxon>
        <taxon>Rhodobacter group</taxon>
        <taxon>Rhodobacter</taxon>
    </lineage>
</organism>
<protein>
    <recommendedName>
        <fullName evidence="3">DUF1127 domain-containing protein</fullName>
    </recommendedName>
</protein>
<dbReference type="RefSeq" id="WP_233675326.1">
    <property type="nucleotide sequence ID" value="NZ_JAJUOS010000001.1"/>
</dbReference>
<comment type="caution">
    <text evidence="1">The sequence shown here is derived from an EMBL/GenBank/DDBJ whole genome shotgun (WGS) entry which is preliminary data.</text>
</comment>
<sequence>MTRLTHHAGPVPASSIEAAIALHGARRVLIAALLAALRPRAARPLAANFVDLDDHMRRDIGLPPKSTAPPRPHWDHCGW</sequence>
<reference evidence="1 2" key="1">
    <citation type="submission" date="2021-12" db="EMBL/GenBank/DDBJ databases">
        <title>Sinirhodobacter sp. WL0062 is a bacterium isolated from seawater.</title>
        <authorList>
            <person name="Wang L."/>
            <person name="He W."/>
            <person name="Zhang D.-F."/>
        </authorList>
    </citation>
    <scope>NUCLEOTIDE SEQUENCE [LARGE SCALE GENOMIC DNA]</scope>
    <source>
        <strain evidence="1 2">WL0062</strain>
    </source>
</reference>
<proteinExistence type="predicted"/>
<evidence type="ECO:0000313" key="1">
    <source>
        <dbReference type="EMBL" id="MCE5972323.1"/>
    </source>
</evidence>
<keyword evidence="2" id="KW-1185">Reference proteome</keyword>
<dbReference type="Proteomes" id="UP001521181">
    <property type="component" value="Unassembled WGS sequence"/>
</dbReference>
<accession>A0ABS8YS90</accession>